<evidence type="ECO:0000313" key="1">
    <source>
        <dbReference type="EMBL" id="QKX51402.1"/>
    </source>
</evidence>
<accession>A0A7H8QCW0</accession>
<keyword evidence="2" id="KW-1185">Reference proteome</keyword>
<proteinExistence type="predicted"/>
<reference evidence="1 2" key="1">
    <citation type="submission" date="2020-04" db="EMBL/GenBank/DDBJ databases">
        <authorList>
            <person name="Pajer P."/>
            <person name="Broz P."/>
        </authorList>
    </citation>
    <scope>NUCLEOTIDE SEQUENCE [LARGE SCALE GENOMIC DNA]</scope>
    <source>
        <strain evidence="2">NRL-ATB46093</strain>
    </source>
</reference>
<name>A0A7H8QCW0_9BACL</name>
<dbReference type="RefSeq" id="WP_036808055.1">
    <property type="nucleotide sequence ID" value="NZ_CP051177.1"/>
</dbReference>
<gene>
    <name evidence="1" type="ORF">HF394_12920</name>
</gene>
<organism evidence="1 2">
    <name type="scientific">Planococcus glaciei</name>
    <dbReference type="NCBI Taxonomy" id="459472"/>
    <lineage>
        <taxon>Bacteria</taxon>
        <taxon>Bacillati</taxon>
        <taxon>Bacillota</taxon>
        <taxon>Bacilli</taxon>
        <taxon>Bacillales</taxon>
        <taxon>Caryophanaceae</taxon>
        <taxon>Planococcus</taxon>
    </lineage>
</organism>
<dbReference type="Proteomes" id="UP000509222">
    <property type="component" value="Chromosome"/>
</dbReference>
<dbReference type="EMBL" id="CP051177">
    <property type="protein sequence ID" value="QKX51402.1"/>
    <property type="molecule type" value="Genomic_DNA"/>
</dbReference>
<evidence type="ECO:0000313" key="2">
    <source>
        <dbReference type="Proteomes" id="UP000509222"/>
    </source>
</evidence>
<protein>
    <submittedName>
        <fullName evidence="1">Uncharacterized protein</fullName>
    </submittedName>
</protein>
<reference evidence="2" key="2">
    <citation type="submission" date="2020-06" db="EMBL/GenBank/DDBJ databases">
        <title>Isolation of Planomicrobium glaciei.</title>
        <authorList>
            <person name="Malisova L."/>
            <person name="Safrankova R."/>
            <person name="Jakubu V."/>
            <person name="Spanelova P."/>
        </authorList>
    </citation>
    <scope>NUCLEOTIDE SEQUENCE [LARGE SCALE GENOMIC DNA]</scope>
    <source>
        <strain evidence="2">NRL-ATB46093</strain>
    </source>
</reference>
<sequence length="101" mass="11834">MKYFQKAQHPATPYEIFEFTKYEIPLHEIMLFKKHETERVRYALYCEEETVYLLTNVSVNDAAVSGYGGYAKPYCKLGDIGGYNLATLDKDAYNWYMTHAR</sequence>
<dbReference type="AlphaFoldDB" id="A0A7H8QCW0"/>